<protein>
    <submittedName>
        <fullName evidence="2">Putative 56 kDa salivary secreted protein</fullName>
    </submittedName>
</protein>
<feature type="signal peptide" evidence="1">
    <location>
        <begin position="1"/>
        <end position="18"/>
    </location>
</feature>
<keyword evidence="1" id="KW-0732">Signal</keyword>
<evidence type="ECO:0000256" key="1">
    <source>
        <dbReference type="SAM" id="SignalP"/>
    </source>
</evidence>
<accession>A0A224XN11</accession>
<evidence type="ECO:0000313" key="2">
    <source>
        <dbReference type="EMBL" id="JAW09411.1"/>
    </source>
</evidence>
<feature type="chain" id="PRO_5013008119" evidence="1">
    <location>
        <begin position="19"/>
        <end position="535"/>
    </location>
</feature>
<dbReference type="EMBL" id="GFTR01007015">
    <property type="protein sequence ID" value="JAW09411.1"/>
    <property type="molecule type" value="Transcribed_RNA"/>
</dbReference>
<reference evidence="2" key="1">
    <citation type="journal article" date="2018" name="PLoS Negl. Trop. Dis.">
        <title>An insight into the salivary gland and fat body transcriptome of Panstrongylus lignarius (Hemiptera: Heteroptera), the main vector of Chagas disease in Peru.</title>
        <authorList>
            <person name="Nevoa J.C."/>
            <person name="Mendes M.T."/>
            <person name="da Silva M.V."/>
            <person name="Soares S.C."/>
            <person name="Oliveira C.J.F."/>
            <person name="Ribeiro J.M.C."/>
        </authorList>
    </citation>
    <scope>NUCLEOTIDE SEQUENCE</scope>
</reference>
<sequence>MWKLISLSWLLVLPIVRPDLTIPVTVPGISSGSLDINGNVVLNVNRIQDILNQFQSIVQSLYNIQSPELGSAAENFRYVMDSLVEAGAPIFQSLSNVAKISSGNITRDFGGIRESINYAVGLNQDHMSLVNKTTQIVGVNTSLYFNGVLNSLASNLGNMSEILNKIESAVNGIKRENRPSQAAIRALLPNDNIKALNAVLRQYILTGDAAIPQIRSIVSRVQSVDNFRNRISVSINQQRQYLNNTLARIVPYLQSNVISRFRNSLASLQSQVISRSSRAATALSNLIVLLPDVLKATVNQTVPVIQALARNVSNDANILLQQISRLSVNEALPYVVLNETEYFLNEASRNLTVSMTQRARFADACFARFNSYFDQIPRTVYSQLSTCVWDTASDLSSVAVNMNYLIQSALIDLNNELQAVERCAGMVSRYSSEMTKYQAATCLNDARSYLQKREVYAQQMANYQVLLKNEISYSAQRYNFCMVTTFRQAMGLGAYLKRSVDKCLNGGPTVTPFWSISVGWRGKSGRRIRGKVSWG</sequence>
<proteinExistence type="predicted"/>
<dbReference type="AlphaFoldDB" id="A0A224XN11"/>
<organism evidence="2">
    <name type="scientific">Panstrongylus lignarius</name>
    <dbReference type="NCBI Taxonomy" id="156445"/>
    <lineage>
        <taxon>Eukaryota</taxon>
        <taxon>Metazoa</taxon>
        <taxon>Ecdysozoa</taxon>
        <taxon>Arthropoda</taxon>
        <taxon>Hexapoda</taxon>
        <taxon>Insecta</taxon>
        <taxon>Pterygota</taxon>
        <taxon>Neoptera</taxon>
        <taxon>Paraneoptera</taxon>
        <taxon>Hemiptera</taxon>
        <taxon>Heteroptera</taxon>
        <taxon>Panheteroptera</taxon>
        <taxon>Cimicomorpha</taxon>
        <taxon>Reduviidae</taxon>
        <taxon>Triatominae</taxon>
        <taxon>Panstrongylus</taxon>
    </lineage>
</organism>
<name>A0A224XN11_9HEMI</name>